<gene>
    <name evidence="2" type="ORF">KIN20_003861</name>
</gene>
<dbReference type="SMART" id="SM01124">
    <property type="entry name" value="DBR1"/>
    <property type="match status" value="1"/>
</dbReference>
<reference evidence="2" key="1">
    <citation type="submission" date="2021-06" db="EMBL/GenBank/DDBJ databases">
        <title>Parelaphostrongylus tenuis whole genome reference sequence.</title>
        <authorList>
            <person name="Garwood T.J."/>
            <person name="Larsen P.A."/>
            <person name="Fountain-Jones N.M."/>
            <person name="Garbe J.R."/>
            <person name="Macchietto M.G."/>
            <person name="Kania S.A."/>
            <person name="Gerhold R.W."/>
            <person name="Richards J.E."/>
            <person name="Wolf T.M."/>
        </authorList>
    </citation>
    <scope>NUCLEOTIDE SEQUENCE</scope>
    <source>
        <strain evidence="2">MNPRO001-30</strain>
        <tissue evidence="2">Meninges</tissue>
    </source>
</reference>
<proteinExistence type="predicted"/>
<dbReference type="PANTHER" id="PTHR12849:SF0">
    <property type="entry name" value="LARIAT DEBRANCHING ENZYME"/>
    <property type="match status" value="1"/>
</dbReference>
<dbReference type="Pfam" id="PF05011">
    <property type="entry name" value="DBR1"/>
    <property type="match status" value="1"/>
</dbReference>
<evidence type="ECO:0000313" key="3">
    <source>
        <dbReference type="Proteomes" id="UP001196413"/>
    </source>
</evidence>
<dbReference type="EMBL" id="JAHQIW010000517">
    <property type="protein sequence ID" value="KAJ1348538.1"/>
    <property type="molecule type" value="Genomic_DNA"/>
</dbReference>
<name>A0AAD5QE03_PARTN</name>
<evidence type="ECO:0000313" key="2">
    <source>
        <dbReference type="EMBL" id="KAJ1348538.1"/>
    </source>
</evidence>
<dbReference type="GO" id="GO:0008419">
    <property type="term" value="F:RNA lariat debranching enzyme activity"/>
    <property type="evidence" value="ECO:0007669"/>
    <property type="project" value="TreeGrafter"/>
</dbReference>
<feature type="domain" description="Lariat debranching enzyme C-terminal" evidence="1">
    <location>
        <begin position="25"/>
        <end position="145"/>
    </location>
</feature>
<dbReference type="Proteomes" id="UP001196413">
    <property type="component" value="Unassembled WGS sequence"/>
</dbReference>
<dbReference type="AlphaFoldDB" id="A0AAD5QE03"/>
<organism evidence="2 3">
    <name type="scientific">Parelaphostrongylus tenuis</name>
    <name type="common">Meningeal worm</name>
    <dbReference type="NCBI Taxonomy" id="148309"/>
    <lineage>
        <taxon>Eukaryota</taxon>
        <taxon>Metazoa</taxon>
        <taxon>Ecdysozoa</taxon>
        <taxon>Nematoda</taxon>
        <taxon>Chromadorea</taxon>
        <taxon>Rhabditida</taxon>
        <taxon>Rhabditina</taxon>
        <taxon>Rhabditomorpha</taxon>
        <taxon>Strongyloidea</taxon>
        <taxon>Metastrongylidae</taxon>
        <taxon>Parelaphostrongylus</taxon>
    </lineage>
</organism>
<protein>
    <recommendedName>
        <fullName evidence="1">Lariat debranching enzyme C-terminal domain-containing protein</fullName>
    </recommendedName>
</protein>
<comment type="caution">
    <text evidence="2">The sequence shown here is derived from an EMBL/GenBank/DDBJ whole genome shotgun (WGS) entry which is preliminary data.</text>
</comment>
<dbReference type="PANTHER" id="PTHR12849">
    <property type="entry name" value="RNA LARIAT DEBRANCHING ENZYME"/>
    <property type="match status" value="1"/>
</dbReference>
<keyword evidence="3" id="KW-1185">Reference proteome</keyword>
<accession>A0AAD5QE03</accession>
<dbReference type="InterPro" id="IPR007708">
    <property type="entry name" value="DBR1_C"/>
</dbReference>
<sequence>MQLLFDIRPRYWLSAHLHVAFAALVPHTRKDGSRSAAPTRFLALDKPIPRRHFVQLTDSFTSISSSNIYLPSPSNSAERWDFRPTDEELASINNFGDLTIPENFRQTAPPLKENTPESRNAVPTPYYRNPQTAEFCSRFEIADLNKMLAEKNRDNVAIPHYMLEENKTDSNEIVIDDSIFADNEDFVIDTQPTMANLDDFVPPKIVSKSGIAKEDKGDTLF</sequence>
<evidence type="ECO:0000259" key="1">
    <source>
        <dbReference type="SMART" id="SM01124"/>
    </source>
</evidence>
<dbReference type="GO" id="GO:0000398">
    <property type="term" value="P:mRNA splicing, via spliceosome"/>
    <property type="evidence" value="ECO:0007669"/>
    <property type="project" value="TreeGrafter"/>
</dbReference>
<dbReference type="GO" id="GO:0005634">
    <property type="term" value="C:nucleus"/>
    <property type="evidence" value="ECO:0007669"/>
    <property type="project" value="TreeGrafter"/>
</dbReference>